<feature type="region of interest" description="Disordered" evidence="1">
    <location>
        <begin position="60"/>
        <end position="99"/>
    </location>
</feature>
<evidence type="ECO:0000313" key="2">
    <source>
        <dbReference type="EMBL" id="GAA0180787.1"/>
    </source>
</evidence>
<dbReference type="Proteomes" id="UP001454036">
    <property type="component" value="Unassembled WGS sequence"/>
</dbReference>
<feature type="region of interest" description="Disordered" evidence="1">
    <location>
        <begin position="1"/>
        <end position="37"/>
    </location>
</feature>
<feature type="compositionally biased region" description="Basic and acidic residues" evidence="1">
    <location>
        <begin position="11"/>
        <end position="28"/>
    </location>
</feature>
<feature type="compositionally biased region" description="Basic and acidic residues" evidence="1">
    <location>
        <begin position="219"/>
        <end position="233"/>
    </location>
</feature>
<organism evidence="2 3">
    <name type="scientific">Lithospermum erythrorhizon</name>
    <name type="common">Purple gromwell</name>
    <name type="synonym">Lithospermum officinale var. erythrorhizon</name>
    <dbReference type="NCBI Taxonomy" id="34254"/>
    <lineage>
        <taxon>Eukaryota</taxon>
        <taxon>Viridiplantae</taxon>
        <taxon>Streptophyta</taxon>
        <taxon>Embryophyta</taxon>
        <taxon>Tracheophyta</taxon>
        <taxon>Spermatophyta</taxon>
        <taxon>Magnoliopsida</taxon>
        <taxon>eudicotyledons</taxon>
        <taxon>Gunneridae</taxon>
        <taxon>Pentapetalae</taxon>
        <taxon>asterids</taxon>
        <taxon>lamiids</taxon>
        <taxon>Boraginales</taxon>
        <taxon>Boraginaceae</taxon>
        <taxon>Boraginoideae</taxon>
        <taxon>Lithospermeae</taxon>
        <taxon>Lithospermum</taxon>
    </lineage>
</organism>
<keyword evidence="3" id="KW-1185">Reference proteome</keyword>
<accession>A0AAV3RPX8</accession>
<evidence type="ECO:0000256" key="1">
    <source>
        <dbReference type="SAM" id="MobiDB-lite"/>
    </source>
</evidence>
<name>A0AAV3RPX8_LITER</name>
<sequence length="288" mass="30709">MCGAIPYNRSNVDDRDAVVGGDGSRDEIHAEEDDIGEAIAPIVGEKVRDSSCVDAADLSEHPAAPSVTDSMGKTAEPPSMSVNIGDVGSGVDYPEEGSVNVSSADDIVTDAGKQPSVENLDEAVDPSVKNTVDKLKDKAQIGRDEDKPTVIDTRNDIENVTPSVGDTSSIADTSDNDLVEEGAEPTVGEGVADTLNAEVLEIPKNGAEQGRTCWQESQGAEREARKDTEKAVEDDVQENAEEHHLLSNQLSVSETMARVLYMIGTWASFNLGQFIFDQTIQHAQSSHI</sequence>
<reference evidence="2 3" key="1">
    <citation type="submission" date="2024-01" db="EMBL/GenBank/DDBJ databases">
        <title>The complete chloroplast genome sequence of Lithospermum erythrorhizon: insights into the phylogenetic relationship among Boraginaceae species and the maternal lineages of purple gromwells.</title>
        <authorList>
            <person name="Okada T."/>
            <person name="Watanabe K."/>
        </authorList>
    </citation>
    <scope>NUCLEOTIDE SEQUENCE [LARGE SCALE GENOMIC DNA]</scope>
</reference>
<proteinExistence type="predicted"/>
<gene>
    <name evidence="2" type="ORF">LIER_30154</name>
</gene>
<dbReference type="EMBL" id="BAABME010010664">
    <property type="protein sequence ID" value="GAA0180787.1"/>
    <property type="molecule type" value="Genomic_DNA"/>
</dbReference>
<comment type="caution">
    <text evidence="2">The sequence shown here is derived from an EMBL/GenBank/DDBJ whole genome shotgun (WGS) entry which is preliminary data.</text>
</comment>
<feature type="region of interest" description="Disordered" evidence="1">
    <location>
        <begin position="210"/>
        <end position="237"/>
    </location>
</feature>
<dbReference type="AlphaFoldDB" id="A0AAV3RPX8"/>
<protein>
    <submittedName>
        <fullName evidence="2">Uncharacterized protein</fullName>
    </submittedName>
</protein>
<evidence type="ECO:0000313" key="3">
    <source>
        <dbReference type="Proteomes" id="UP001454036"/>
    </source>
</evidence>